<sequence length="265" mass="27516">MNKLFINIAMALIGGFALQASEAAERAPRDEDFSPPAIAQIFRNCGAFKQQPDAKAKATIRLDSQGRAAAIVSENGFEYVIQYSMEKGKLPSGIVGPGVNVQFSDSPPPLADIEKHLANRLKFYRMAKAICTGGAIGSGELTQSLIIGSPSGGSSEDGYPAEYTESSFWEASWSPMINNYGIQAASNWAADAAAHRASCMSTCNDGCDFGADAAATGCTWLAVGLASTGVGAGPSLTILAACGTGVFAGKYWCKWKTCPGNCGGG</sequence>
<evidence type="ECO:0000313" key="2">
    <source>
        <dbReference type="Proteomes" id="UP001462640"/>
    </source>
</evidence>
<dbReference type="EMBL" id="JBDPZC010000006">
    <property type="protein sequence ID" value="MEO3714084.1"/>
    <property type="molecule type" value="Genomic_DNA"/>
</dbReference>
<evidence type="ECO:0008006" key="3">
    <source>
        <dbReference type="Google" id="ProtNLM"/>
    </source>
</evidence>
<dbReference type="Proteomes" id="UP001462640">
    <property type="component" value="Unassembled WGS sequence"/>
</dbReference>
<keyword evidence="2" id="KW-1185">Reference proteome</keyword>
<proteinExistence type="predicted"/>
<organism evidence="1 2">
    <name type="scientific">Roseateles flavus</name>
    <dbReference type="NCBI Taxonomy" id="3149041"/>
    <lineage>
        <taxon>Bacteria</taxon>
        <taxon>Pseudomonadati</taxon>
        <taxon>Pseudomonadota</taxon>
        <taxon>Betaproteobacteria</taxon>
        <taxon>Burkholderiales</taxon>
        <taxon>Sphaerotilaceae</taxon>
        <taxon>Roseateles</taxon>
    </lineage>
</organism>
<gene>
    <name evidence="1" type="ORF">ABDJ40_15060</name>
</gene>
<dbReference type="RefSeq" id="WP_347611067.1">
    <property type="nucleotide sequence ID" value="NZ_JBDPZC010000006.1"/>
</dbReference>
<protein>
    <recommendedName>
        <fullName evidence="3">Spi protease inhibitor domain-containing protein</fullName>
    </recommendedName>
</protein>
<evidence type="ECO:0000313" key="1">
    <source>
        <dbReference type="EMBL" id="MEO3714084.1"/>
    </source>
</evidence>
<name>A0ABV0GG91_9BURK</name>
<comment type="caution">
    <text evidence="1">The sequence shown here is derived from an EMBL/GenBank/DDBJ whole genome shotgun (WGS) entry which is preliminary data.</text>
</comment>
<accession>A0ABV0GG91</accession>
<reference evidence="1 2" key="1">
    <citation type="submission" date="2024-05" db="EMBL/GenBank/DDBJ databases">
        <title>Roseateles sp. 2.12 16S ribosomal RNA gene Genome sequencing and assembly.</title>
        <authorList>
            <person name="Woo H."/>
        </authorList>
    </citation>
    <scope>NUCLEOTIDE SEQUENCE [LARGE SCALE GENOMIC DNA]</scope>
    <source>
        <strain evidence="1 2">2.12</strain>
    </source>
</reference>